<accession>C5FGX8</accession>
<dbReference type="Proteomes" id="UP000002035">
    <property type="component" value="Unassembled WGS sequence"/>
</dbReference>
<feature type="signal peptide" evidence="1">
    <location>
        <begin position="1"/>
        <end position="23"/>
    </location>
</feature>
<dbReference type="RefSeq" id="XP_002848493.1">
    <property type="nucleotide sequence ID" value="XM_002848447.1"/>
</dbReference>
<dbReference type="VEuPathDB" id="FungiDB:MCYG_01427"/>
<dbReference type="EMBL" id="DS995702">
    <property type="protein sequence ID" value="EEQ28608.1"/>
    <property type="molecule type" value="Genomic_DNA"/>
</dbReference>
<evidence type="ECO:0000256" key="1">
    <source>
        <dbReference type="SAM" id="SignalP"/>
    </source>
</evidence>
<keyword evidence="3" id="KW-1185">Reference proteome</keyword>
<dbReference type="eggNOG" id="ENOG502SP04">
    <property type="taxonomic scope" value="Eukaryota"/>
</dbReference>
<evidence type="ECO:0000313" key="3">
    <source>
        <dbReference type="Proteomes" id="UP000002035"/>
    </source>
</evidence>
<feature type="chain" id="PRO_5002951398" evidence="1">
    <location>
        <begin position="24"/>
        <end position="322"/>
    </location>
</feature>
<dbReference type="OrthoDB" id="4171120at2759"/>
<sequence>MMLHHKTYAITLLLPLLLSPVFAEDANLVGCKEVSCPKYGSNDRCMVEDKTFLGVGLSHIPDVPSALKGFSLVKGVNVSAVDDGADNDKPTRPFKSVYYLAVPEKVETKGLASCAVIFNIPPSKKFKGPRLEGNAVATDTRAATGVCSDVVEQRCIDTITQRAKNATEIANGNACEALERELQMGPFDGCDGFSGQGSLLANFTVKPLGDLNAVKNSTDCWPVQQKSDKLMEITEVTSYANYTVDALINEAYKITPILTVFVSKNGSFVDSTSAQMTCLKVVTQEIPTEDNHGAKNLSAAVRGGWLTVEERTGNNPWEKLNV</sequence>
<organism evidence="2 3">
    <name type="scientific">Arthroderma otae (strain ATCC MYA-4605 / CBS 113480)</name>
    <name type="common">Microsporum canis</name>
    <dbReference type="NCBI Taxonomy" id="554155"/>
    <lineage>
        <taxon>Eukaryota</taxon>
        <taxon>Fungi</taxon>
        <taxon>Dikarya</taxon>
        <taxon>Ascomycota</taxon>
        <taxon>Pezizomycotina</taxon>
        <taxon>Eurotiomycetes</taxon>
        <taxon>Eurotiomycetidae</taxon>
        <taxon>Onygenales</taxon>
        <taxon>Arthrodermataceae</taxon>
        <taxon>Microsporum</taxon>
    </lineage>
</organism>
<proteinExistence type="predicted"/>
<keyword evidence="1" id="KW-0732">Signal</keyword>
<gene>
    <name evidence="2" type="ORF">MCYG_01427</name>
</gene>
<dbReference type="OMA" id="CDEVSCP"/>
<evidence type="ECO:0000313" key="2">
    <source>
        <dbReference type="EMBL" id="EEQ28608.1"/>
    </source>
</evidence>
<dbReference type="STRING" id="554155.C5FGX8"/>
<reference evidence="3" key="1">
    <citation type="journal article" date="2012" name="MBio">
        <title>Comparative genome analysis of Trichophyton rubrum and related dermatophytes reveals candidate genes involved in infection.</title>
        <authorList>
            <person name="Martinez D.A."/>
            <person name="Oliver B.G."/>
            <person name="Graeser Y."/>
            <person name="Goldberg J.M."/>
            <person name="Li W."/>
            <person name="Martinez-Rossi N.M."/>
            <person name="Monod M."/>
            <person name="Shelest E."/>
            <person name="Barton R.C."/>
            <person name="Birch E."/>
            <person name="Brakhage A.A."/>
            <person name="Chen Z."/>
            <person name="Gurr S.J."/>
            <person name="Heiman D."/>
            <person name="Heitman J."/>
            <person name="Kosti I."/>
            <person name="Rossi A."/>
            <person name="Saif S."/>
            <person name="Samalova M."/>
            <person name="Saunders C.W."/>
            <person name="Shea T."/>
            <person name="Summerbell R.C."/>
            <person name="Xu J."/>
            <person name="Young S."/>
            <person name="Zeng Q."/>
            <person name="Birren B.W."/>
            <person name="Cuomo C.A."/>
            <person name="White T.C."/>
        </authorList>
    </citation>
    <scope>NUCLEOTIDE SEQUENCE [LARGE SCALE GENOMIC DNA]</scope>
    <source>
        <strain evidence="3">ATCC MYA-4605 / CBS 113480</strain>
    </source>
</reference>
<protein>
    <submittedName>
        <fullName evidence="2">Uncharacterized protein</fullName>
    </submittedName>
</protein>
<dbReference type="AlphaFoldDB" id="C5FGX8"/>
<dbReference type="GeneID" id="9230635"/>
<dbReference type="HOGENOM" id="CLU_072870_0_0_1"/>
<name>C5FGX8_ARTOC</name>